<protein>
    <submittedName>
        <fullName evidence="1">Uncharacterized protein</fullName>
    </submittedName>
</protein>
<organism evidence="1 2">
    <name type="scientific">Lentinula aff. lateritia</name>
    <dbReference type="NCBI Taxonomy" id="2804960"/>
    <lineage>
        <taxon>Eukaryota</taxon>
        <taxon>Fungi</taxon>
        <taxon>Dikarya</taxon>
        <taxon>Basidiomycota</taxon>
        <taxon>Agaricomycotina</taxon>
        <taxon>Agaricomycetes</taxon>
        <taxon>Agaricomycetidae</taxon>
        <taxon>Agaricales</taxon>
        <taxon>Marasmiineae</taxon>
        <taxon>Omphalotaceae</taxon>
        <taxon>Lentinula</taxon>
    </lineage>
</organism>
<reference evidence="1" key="1">
    <citation type="submission" date="2022-09" db="EMBL/GenBank/DDBJ databases">
        <title>A Global Phylogenomic Analysis of the Shiitake Genus Lentinula.</title>
        <authorList>
            <consortium name="DOE Joint Genome Institute"/>
            <person name="Sierra-Patev S."/>
            <person name="Min B."/>
            <person name="Naranjo-Ortiz M."/>
            <person name="Looney B."/>
            <person name="Konkel Z."/>
            <person name="Slot J.C."/>
            <person name="Sakamoto Y."/>
            <person name="Steenwyk J.L."/>
            <person name="Rokas A."/>
            <person name="Carro J."/>
            <person name="Camarero S."/>
            <person name="Ferreira P."/>
            <person name="Molpeceres G."/>
            <person name="Ruiz-Duenas F.J."/>
            <person name="Serrano A."/>
            <person name="Henrissat B."/>
            <person name="Drula E."/>
            <person name="Hughes K.W."/>
            <person name="Mata J.L."/>
            <person name="Ishikawa N.K."/>
            <person name="Vargas-Isla R."/>
            <person name="Ushijima S."/>
            <person name="Smith C.A."/>
            <person name="Ahrendt S."/>
            <person name="Andreopoulos W."/>
            <person name="He G."/>
            <person name="Labutti K."/>
            <person name="Lipzen A."/>
            <person name="Ng V."/>
            <person name="Riley R."/>
            <person name="Sandor L."/>
            <person name="Barry K."/>
            <person name="Martinez A.T."/>
            <person name="Xiao Y."/>
            <person name="Gibbons J.G."/>
            <person name="Terashima K."/>
            <person name="Grigoriev I.V."/>
            <person name="Hibbett D.S."/>
        </authorList>
    </citation>
    <scope>NUCLEOTIDE SEQUENCE</scope>
    <source>
        <strain evidence="1">TMI1499</strain>
    </source>
</reference>
<sequence length="108" mass="12135">MAEANLRPPFWKHAVAAFVEVRNCTPTAPCPNTTPSTGWNKVKPNVSCFRIFGCLAHVLVKHRAFETHSEKMIFVGYPEGGNGWLFWNLAAQCFVVSSHVVFDECHFP</sequence>
<feature type="non-terminal residue" evidence="1">
    <location>
        <position position="108"/>
    </location>
</feature>
<name>A0ACC1TKC2_9AGAR</name>
<gene>
    <name evidence="1" type="ORF">F5876DRAFT_52233</name>
</gene>
<accession>A0ACC1TKC2</accession>
<dbReference type="EMBL" id="MU795657">
    <property type="protein sequence ID" value="KAJ3805197.1"/>
    <property type="molecule type" value="Genomic_DNA"/>
</dbReference>
<comment type="caution">
    <text evidence="1">The sequence shown here is derived from an EMBL/GenBank/DDBJ whole genome shotgun (WGS) entry which is preliminary data.</text>
</comment>
<evidence type="ECO:0000313" key="2">
    <source>
        <dbReference type="Proteomes" id="UP001163835"/>
    </source>
</evidence>
<evidence type="ECO:0000313" key="1">
    <source>
        <dbReference type="EMBL" id="KAJ3805197.1"/>
    </source>
</evidence>
<dbReference type="Proteomes" id="UP001163835">
    <property type="component" value="Unassembled WGS sequence"/>
</dbReference>
<keyword evidence="2" id="KW-1185">Reference proteome</keyword>
<proteinExistence type="predicted"/>